<evidence type="ECO:0000259" key="2">
    <source>
        <dbReference type="Pfam" id="PF12680"/>
    </source>
</evidence>
<sequence length="126" mass="13751">MKAWNAHDVEAVLAHFHEDVRFASPIAAAMLPGSSGVISGKAALREYWTVALNRVPDLRFTIENVFQGVGIVVIEYRNQKDVLVSEVLIFDGEKVTAGYGTYPPSVENPAGAQVDSRPDRPIAQDN</sequence>
<feature type="compositionally biased region" description="Basic and acidic residues" evidence="1">
    <location>
        <begin position="116"/>
        <end position="126"/>
    </location>
</feature>
<evidence type="ECO:0000256" key="1">
    <source>
        <dbReference type="SAM" id="MobiDB-lite"/>
    </source>
</evidence>
<accession>A0ABX8AFZ6</accession>
<dbReference type="InterPro" id="IPR037401">
    <property type="entry name" value="SnoaL-like"/>
</dbReference>
<dbReference type="Pfam" id="PF12680">
    <property type="entry name" value="SnoaL_2"/>
    <property type="match status" value="1"/>
</dbReference>
<feature type="region of interest" description="Disordered" evidence="1">
    <location>
        <begin position="101"/>
        <end position="126"/>
    </location>
</feature>
<reference evidence="3 4" key="1">
    <citation type="submission" date="2019-02" db="EMBL/GenBank/DDBJ databases">
        <title>Emended description of the genus Rhodopseudomonas and description of Rhodopseudomonas albus sp. nov., a non-phototrophic, heavy-metal-tolerant bacterium isolated from garden soil.</title>
        <authorList>
            <person name="Bao Z."/>
            <person name="Cao W.W."/>
            <person name="Sato Y."/>
            <person name="Nishizawa T."/>
            <person name="Zhao J."/>
            <person name="Guo Y."/>
            <person name="Ohta H."/>
        </authorList>
    </citation>
    <scope>NUCLEOTIDE SEQUENCE [LARGE SCALE GENOMIC DNA]</scope>
    <source>
        <strain evidence="3 4">SK50-23</strain>
    </source>
</reference>
<name>A0ABX8AFZ6_9BRAD</name>
<dbReference type="Proteomes" id="UP000682843">
    <property type="component" value="Chromosome"/>
</dbReference>
<protein>
    <submittedName>
        <fullName evidence="3">Nuclear transport factor 2 family protein</fullName>
    </submittedName>
</protein>
<dbReference type="RefSeq" id="WP_211913389.1">
    <property type="nucleotide sequence ID" value="NZ_CP036498.1"/>
</dbReference>
<dbReference type="Gene3D" id="3.10.450.50">
    <property type="match status" value="1"/>
</dbReference>
<dbReference type="EMBL" id="CP036498">
    <property type="protein sequence ID" value="QUS42217.1"/>
    <property type="molecule type" value="Genomic_DNA"/>
</dbReference>
<dbReference type="InterPro" id="IPR032710">
    <property type="entry name" value="NTF2-like_dom_sf"/>
</dbReference>
<organism evidence="3 4">
    <name type="scientific">Tardiphaga alba</name>
    <dbReference type="NCBI Taxonomy" id="340268"/>
    <lineage>
        <taxon>Bacteria</taxon>
        <taxon>Pseudomonadati</taxon>
        <taxon>Pseudomonadota</taxon>
        <taxon>Alphaproteobacteria</taxon>
        <taxon>Hyphomicrobiales</taxon>
        <taxon>Nitrobacteraceae</taxon>
        <taxon>Tardiphaga</taxon>
    </lineage>
</organism>
<feature type="domain" description="SnoaL-like" evidence="2">
    <location>
        <begin position="2"/>
        <end position="78"/>
    </location>
</feature>
<gene>
    <name evidence="3" type="ORF">RPMA_02305</name>
</gene>
<dbReference type="SUPFAM" id="SSF54427">
    <property type="entry name" value="NTF2-like"/>
    <property type="match status" value="1"/>
</dbReference>
<proteinExistence type="predicted"/>
<keyword evidence="4" id="KW-1185">Reference proteome</keyword>
<evidence type="ECO:0000313" key="3">
    <source>
        <dbReference type="EMBL" id="QUS42217.1"/>
    </source>
</evidence>
<evidence type="ECO:0000313" key="4">
    <source>
        <dbReference type="Proteomes" id="UP000682843"/>
    </source>
</evidence>